<dbReference type="InterPro" id="IPR027417">
    <property type="entry name" value="P-loop_NTPase"/>
</dbReference>
<dbReference type="Proteomes" id="UP000561271">
    <property type="component" value="Unassembled WGS sequence"/>
</dbReference>
<dbReference type="GO" id="GO:0006227">
    <property type="term" value="P:dUDP biosynthetic process"/>
    <property type="evidence" value="ECO:0007669"/>
    <property type="project" value="TreeGrafter"/>
</dbReference>
<dbReference type="HAMAP" id="MF_00165">
    <property type="entry name" value="Thymidylate_kinase"/>
    <property type="match status" value="1"/>
</dbReference>
<dbReference type="PROSITE" id="PS01331">
    <property type="entry name" value="THYMIDYLATE_KINASE"/>
    <property type="match status" value="1"/>
</dbReference>
<dbReference type="GO" id="GO:0004798">
    <property type="term" value="F:dTMP kinase activity"/>
    <property type="evidence" value="ECO:0007669"/>
    <property type="project" value="UniProtKB-UniRule"/>
</dbReference>
<dbReference type="InterPro" id="IPR018094">
    <property type="entry name" value="Thymidylate_kinase"/>
</dbReference>
<feature type="domain" description="Thymidylate kinase-like" evidence="12">
    <location>
        <begin position="21"/>
        <end position="205"/>
    </location>
</feature>
<keyword evidence="5 11" id="KW-0545">Nucleotide biosynthesis</keyword>
<protein>
    <recommendedName>
        <fullName evidence="3 11">Thymidylate kinase</fullName>
        <ecNumber evidence="2 11">2.7.4.9</ecNumber>
    </recommendedName>
    <alternativeName>
        <fullName evidence="11">dTMP kinase</fullName>
    </alternativeName>
</protein>
<dbReference type="EMBL" id="BLSC01000094">
    <property type="protein sequence ID" value="GFP37468.1"/>
    <property type="molecule type" value="Genomic_DNA"/>
</dbReference>
<evidence type="ECO:0000256" key="10">
    <source>
        <dbReference type="ARBA" id="ARBA00057735"/>
    </source>
</evidence>
<dbReference type="GO" id="GO:0006233">
    <property type="term" value="P:dTDP biosynthetic process"/>
    <property type="evidence" value="ECO:0007669"/>
    <property type="project" value="InterPro"/>
</dbReference>
<dbReference type="EC" id="2.7.4.9" evidence="2 11"/>
<dbReference type="PANTHER" id="PTHR10344:SF4">
    <property type="entry name" value="UMP-CMP KINASE 2, MITOCHONDRIAL"/>
    <property type="match status" value="1"/>
</dbReference>
<dbReference type="SUPFAM" id="SSF52540">
    <property type="entry name" value="P-loop containing nucleoside triphosphate hydrolases"/>
    <property type="match status" value="1"/>
</dbReference>
<name>A0A6V8PYC1_9ACTN</name>
<evidence type="ECO:0000256" key="4">
    <source>
        <dbReference type="ARBA" id="ARBA00022679"/>
    </source>
</evidence>
<keyword evidence="6 11" id="KW-0547">Nucleotide-binding</keyword>
<evidence type="ECO:0000256" key="5">
    <source>
        <dbReference type="ARBA" id="ARBA00022727"/>
    </source>
</evidence>
<evidence type="ECO:0000256" key="8">
    <source>
        <dbReference type="ARBA" id="ARBA00022840"/>
    </source>
</evidence>
<reference evidence="13 14" key="1">
    <citation type="journal article" date="2020" name="Front. Microbiol.">
        <title>Single-cell genomics of novel Actinobacteria with the Wood-Ljungdahl pathway discovered in a serpentinizing system.</title>
        <authorList>
            <person name="Merino N."/>
            <person name="Kawai M."/>
            <person name="Boyd E.S."/>
            <person name="Colman D.R."/>
            <person name="McGlynn S.E."/>
            <person name="Nealson K.H."/>
            <person name="Kurokawa K."/>
            <person name="Hongoh Y."/>
        </authorList>
    </citation>
    <scope>NUCLEOTIDE SEQUENCE [LARGE SCALE GENOMIC DNA]</scope>
    <source>
        <strain evidence="13 14">S44</strain>
    </source>
</reference>
<comment type="catalytic activity">
    <reaction evidence="9 11">
        <text>dTMP + ATP = dTDP + ADP</text>
        <dbReference type="Rhea" id="RHEA:13517"/>
        <dbReference type="ChEBI" id="CHEBI:30616"/>
        <dbReference type="ChEBI" id="CHEBI:58369"/>
        <dbReference type="ChEBI" id="CHEBI:63528"/>
        <dbReference type="ChEBI" id="CHEBI:456216"/>
        <dbReference type="EC" id="2.7.4.9"/>
    </reaction>
</comment>
<dbReference type="CDD" id="cd01672">
    <property type="entry name" value="TMPK"/>
    <property type="match status" value="1"/>
</dbReference>
<proteinExistence type="inferred from homology"/>
<evidence type="ECO:0000256" key="11">
    <source>
        <dbReference type="HAMAP-Rule" id="MF_00165"/>
    </source>
</evidence>
<dbReference type="GO" id="GO:0006235">
    <property type="term" value="P:dTTP biosynthetic process"/>
    <property type="evidence" value="ECO:0007669"/>
    <property type="project" value="UniProtKB-UniRule"/>
</dbReference>
<dbReference type="NCBIfam" id="TIGR00041">
    <property type="entry name" value="DTMP_kinase"/>
    <property type="match status" value="1"/>
</dbReference>
<gene>
    <name evidence="11" type="primary">tmk</name>
    <name evidence="13" type="ORF">HKBW3S44_01148</name>
</gene>
<keyword evidence="8 11" id="KW-0067">ATP-binding</keyword>
<evidence type="ECO:0000313" key="14">
    <source>
        <dbReference type="Proteomes" id="UP000561271"/>
    </source>
</evidence>
<dbReference type="FunFam" id="3.40.50.300:FF:000225">
    <property type="entry name" value="Thymidylate kinase"/>
    <property type="match status" value="1"/>
</dbReference>
<dbReference type="Gene3D" id="3.40.50.300">
    <property type="entry name" value="P-loop containing nucleotide triphosphate hydrolases"/>
    <property type="match status" value="1"/>
</dbReference>
<evidence type="ECO:0000256" key="1">
    <source>
        <dbReference type="ARBA" id="ARBA00009776"/>
    </source>
</evidence>
<keyword evidence="4 11" id="KW-0808">Transferase</keyword>
<evidence type="ECO:0000256" key="3">
    <source>
        <dbReference type="ARBA" id="ARBA00017144"/>
    </source>
</evidence>
<comment type="caution">
    <text evidence="13">The sequence shown here is derived from an EMBL/GenBank/DDBJ whole genome shotgun (WGS) entry which is preliminary data.</text>
</comment>
<dbReference type="InterPro" id="IPR039430">
    <property type="entry name" value="Thymidylate_kin-like_dom"/>
</dbReference>
<evidence type="ECO:0000256" key="6">
    <source>
        <dbReference type="ARBA" id="ARBA00022741"/>
    </source>
</evidence>
<dbReference type="GO" id="GO:0005829">
    <property type="term" value="C:cytosol"/>
    <property type="evidence" value="ECO:0007669"/>
    <property type="project" value="TreeGrafter"/>
</dbReference>
<evidence type="ECO:0000259" key="12">
    <source>
        <dbReference type="Pfam" id="PF02223"/>
    </source>
</evidence>
<sequence length="226" mass="25488">MSVVYAIILGMEKKRGLLITFEGSDGAGKSTQIQLLQEYLREKGYQVIISREPGGTVIGERIREILKNPDFQEMSPVAEALLFAASRSQHVAEVVRPALEKGYIVLLDRYIDSSLAYQGFARGLGWKKVMEMNDWATGGLLPDLTFFLFLGGGMGLKRKEEYPTDRFEGGGVELQERVIQGYRELARLYPQRIVTLDATMKTQDIFGMVKEKVEERIRQKGLTSET</sequence>
<dbReference type="Pfam" id="PF02223">
    <property type="entry name" value="Thymidylate_kin"/>
    <property type="match status" value="1"/>
</dbReference>
<accession>A0A6V8PYC1</accession>
<dbReference type="GO" id="GO:0005524">
    <property type="term" value="F:ATP binding"/>
    <property type="evidence" value="ECO:0007669"/>
    <property type="project" value="UniProtKB-UniRule"/>
</dbReference>
<feature type="binding site" evidence="11">
    <location>
        <begin position="23"/>
        <end position="30"/>
    </location>
    <ligand>
        <name>ATP</name>
        <dbReference type="ChEBI" id="CHEBI:30616"/>
    </ligand>
</feature>
<organism evidence="13 14">
    <name type="scientific">Candidatus Hakubella thermalkaliphila</name>
    <dbReference type="NCBI Taxonomy" id="2754717"/>
    <lineage>
        <taxon>Bacteria</taxon>
        <taxon>Bacillati</taxon>
        <taxon>Actinomycetota</taxon>
        <taxon>Actinomycetota incertae sedis</taxon>
        <taxon>Candidatus Hakubellales</taxon>
        <taxon>Candidatus Hakubellaceae</taxon>
        <taxon>Candidatus Hakubella</taxon>
    </lineage>
</organism>
<keyword evidence="7 11" id="KW-0418">Kinase</keyword>
<evidence type="ECO:0000313" key="13">
    <source>
        <dbReference type="EMBL" id="GFP37468.1"/>
    </source>
</evidence>
<comment type="similarity">
    <text evidence="1 11">Belongs to the thymidylate kinase family.</text>
</comment>
<dbReference type="AlphaFoldDB" id="A0A6V8PYC1"/>
<dbReference type="PANTHER" id="PTHR10344">
    <property type="entry name" value="THYMIDYLATE KINASE"/>
    <property type="match status" value="1"/>
</dbReference>
<evidence type="ECO:0000256" key="2">
    <source>
        <dbReference type="ARBA" id="ARBA00012980"/>
    </source>
</evidence>
<dbReference type="InterPro" id="IPR018095">
    <property type="entry name" value="Thymidylate_kin_CS"/>
</dbReference>
<dbReference type="RefSeq" id="WP_176231690.1">
    <property type="nucleotide sequence ID" value="NZ_BLSC01000094.1"/>
</dbReference>
<evidence type="ECO:0000256" key="7">
    <source>
        <dbReference type="ARBA" id="ARBA00022777"/>
    </source>
</evidence>
<comment type="function">
    <text evidence="10 11">Phosphorylation of dTMP to form dTDP in both de novo and salvage pathways of dTTP synthesis.</text>
</comment>
<evidence type="ECO:0000256" key="9">
    <source>
        <dbReference type="ARBA" id="ARBA00048743"/>
    </source>
</evidence>